<feature type="domain" description="EamA" evidence="2">
    <location>
        <begin position="16"/>
        <end position="147"/>
    </location>
</feature>
<feature type="transmembrane region" description="Helical" evidence="1">
    <location>
        <begin position="187"/>
        <end position="205"/>
    </location>
</feature>
<feature type="transmembrane region" description="Helical" evidence="1">
    <location>
        <begin position="157"/>
        <end position="175"/>
    </location>
</feature>
<organism evidence="3 4">
    <name type="scientific">Roseovarius faecimaris</name>
    <dbReference type="NCBI Taxonomy" id="2494550"/>
    <lineage>
        <taxon>Bacteria</taxon>
        <taxon>Pseudomonadati</taxon>
        <taxon>Pseudomonadota</taxon>
        <taxon>Alphaproteobacteria</taxon>
        <taxon>Rhodobacterales</taxon>
        <taxon>Roseobacteraceae</taxon>
        <taxon>Roseovarius</taxon>
    </lineage>
</organism>
<dbReference type="Pfam" id="PF00892">
    <property type="entry name" value="EamA"/>
    <property type="match status" value="2"/>
</dbReference>
<dbReference type="KEGG" id="rom:EI983_11675"/>
<feature type="transmembrane region" description="Helical" evidence="1">
    <location>
        <begin position="131"/>
        <end position="151"/>
    </location>
</feature>
<dbReference type="InterPro" id="IPR037185">
    <property type="entry name" value="EmrE-like"/>
</dbReference>
<dbReference type="InterPro" id="IPR000620">
    <property type="entry name" value="EamA_dom"/>
</dbReference>
<evidence type="ECO:0000313" key="4">
    <source>
        <dbReference type="Proteomes" id="UP000428330"/>
    </source>
</evidence>
<feature type="transmembrane region" description="Helical" evidence="1">
    <location>
        <begin position="15"/>
        <end position="35"/>
    </location>
</feature>
<protein>
    <submittedName>
        <fullName evidence="3">DMT family transporter</fullName>
    </submittedName>
</protein>
<keyword evidence="1" id="KW-0472">Membrane</keyword>
<feature type="transmembrane region" description="Helical" evidence="1">
    <location>
        <begin position="74"/>
        <end position="94"/>
    </location>
</feature>
<dbReference type="OrthoDB" id="8690132at2"/>
<feature type="transmembrane region" description="Helical" evidence="1">
    <location>
        <begin position="41"/>
        <end position="62"/>
    </location>
</feature>
<reference evidence="4" key="1">
    <citation type="submission" date="2018-12" db="EMBL/GenBank/DDBJ databases">
        <title>Complete genome sequence of Roseovarius sp. MME-070.</title>
        <authorList>
            <person name="Nam Y.-D."/>
            <person name="Kang J."/>
            <person name="Chung W.-H."/>
            <person name="Park Y.S."/>
        </authorList>
    </citation>
    <scope>NUCLEOTIDE SEQUENCE [LARGE SCALE GENOMIC DNA]</scope>
    <source>
        <strain evidence="4">MME-070</strain>
    </source>
</reference>
<evidence type="ECO:0000259" key="2">
    <source>
        <dbReference type="Pfam" id="PF00892"/>
    </source>
</evidence>
<dbReference type="PANTHER" id="PTHR22911">
    <property type="entry name" value="ACYL-MALONYL CONDENSING ENZYME-RELATED"/>
    <property type="match status" value="1"/>
</dbReference>
<feature type="domain" description="EamA" evidence="2">
    <location>
        <begin position="157"/>
        <end position="284"/>
    </location>
</feature>
<feature type="transmembrane region" description="Helical" evidence="1">
    <location>
        <begin position="269"/>
        <end position="287"/>
    </location>
</feature>
<dbReference type="GO" id="GO:0016020">
    <property type="term" value="C:membrane"/>
    <property type="evidence" value="ECO:0007669"/>
    <property type="project" value="InterPro"/>
</dbReference>
<feature type="transmembrane region" description="Helical" evidence="1">
    <location>
        <begin position="211"/>
        <end position="232"/>
    </location>
</feature>
<sequence length="304" mass="32440">MTALSDTLPNARSRAMGLMIFSSVLISFGGLMIRLMQEADVWQISLYRSLALLCTVSLLMGWRYGRAAPRKTLAIGRPGLLAGCMMAGATLSFLQSITNTTVANTLFMLSAIPFLTAGLAWLLLGERLRRATLLTMLSAVAGITVMVAGGIGAGSLYGNLMGFVCASCFSGYAIVVRQHREVEMLPVLMVSASLIVCLSLVLRWGDLAIPWHDIALCFIIGGVLSGGANALFLIAAKHLAAAELTLIMLLEFALGPLWVWLFLSEVPKAATIVGGAIVIGSVAVRALTELRRGRQRRPRPPLAP</sequence>
<dbReference type="EMBL" id="CP034348">
    <property type="protein sequence ID" value="QGX98896.1"/>
    <property type="molecule type" value="Genomic_DNA"/>
</dbReference>
<keyword evidence="1" id="KW-1133">Transmembrane helix</keyword>
<gene>
    <name evidence="3" type="ORF">EI983_11675</name>
</gene>
<accession>A0A6I6IU73</accession>
<feature type="transmembrane region" description="Helical" evidence="1">
    <location>
        <begin position="244"/>
        <end position="263"/>
    </location>
</feature>
<keyword evidence="4" id="KW-1185">Reference proteome</keyword>
<dbReference type="RefSeq" id="WP_157707578.1">
    <property type="nucleotide sequence ID" value="NZ_CP034348.1"/>
</dbReference>
<dbReference type="AlphaFoldDB" id="A0A6I6IU73"/>
<keyword evidence="1" id="KW-0812">Transmembrane</keyword>
<dbReference type="SUPFAM" id="SSF103481">
    <property type="entry name" value="Multidrug resistance efflux transporter EmrE"/>
    <property type="match status" value="2"/>
</dbReference>
<evidence type="ECO:0000256" key="1">
    <source>
        <dbReference type="SAM" id="Phobius"/>
    </source>
</evidence>
<feature type="transmembrane region" description="Helical" evidence="1">
    <location>
        <begin position="106"/>
        <end position="124"/>
    </location>
</feature>
<name>A0A6I6IU73_9RHOB</name>
<proteinExistence type="predicted"/>
<dbReference type="Proteomes" id="UP000428330">
    <property type="component" value="Chromosome"/>
</dbReference>
<evidence type="ECO:0000313" key="3">
    <source>
        <dbReference type="EMBL" id="QGX98896.1"/>
    </source>
</evidence>